<dbReference type="EMBL" id="CP015029">
    <property type="protein sequence ID" value="QIM64734.1"/>
    <property type="molecule type" value="Genomic_DNA"/>
</dbReference>
<dbReference type="PROSITE" id="PS50035">
    <property type="entry name" value="PLD"/>
    <property type="match status" value="2"/>
</dbReference>
<comment type="subcellular location">
    <subcellularLocation>
        <location evidence="1 12">Cell membrane</location>
        <topology evidence="1 12">Multi-pass membrane protein</topology>
    </subcellularLocation>
</comment>
<sequence>MNITVTQIASIVSPLLFWFAIATVTLRLLTKKQSNSATISWIMLIYLLPIVGLIIYLLFGEITLGRKHAEKAQKLAPTYQQWFTQLEQQPHLLRQNMSGRYLALFELCQRQLQIPCIAGNELKLFSSPDTIMRQIIRDIHQAQTEIRMIFYIWHNGGMVDEVAIALQQAAQRGVKVQILLDAVGSADFIGSEHYHTMRSHGIEIAEALKVKLWRVFLSRIDLRQHRKIIVIDNHIAYTGSMNMVDPAYFKQDQDVGQWIDVMVRINGPVSTILAALHSWDWQIEEEIDALPSLPDEKLLPVEMDNQHAVQILPSGPNENKELMPRALATAIYSARNSIVITTPYFVPSPEIASALENAALRGVEVRIIVPERNDSTMVEWASRYFFDELLETGVEIYRFEQGLLHTKSIVIDDRLVLIGSVNMDIRSFLLNFEVTMIVDDKDFAKQVSLLQHDYIKASVQIDAEKWAKRPVYQRITEKLFYLSSPLL</sequence>
<feature type="active site" evidence="12">
    <location>
        <position position="227"/>
    </location>
</feature>
<dbReference type="EC" id="2.7.8.-" evidence="12"/>
<dbReference type="GO" id="GO:0005886">
    <property type="term" value="C:plasma membrane"/>
    <property type="evidence" value="ECO:0007669"/>
    <property type="project" value="UniProtKB-SubCell"/>
</dbReference>
<dbReference type="Proteomes" id="UP000502287">
    <property type="component" value="Chromosome"/>
</dbReference>
<dbReference type="EMBL" id="RKQT01000003">
    <property type="protein sequence ID" value="RPE92345.1"/>
    <property type="molecule type" value="Genomic_DNA"/>
</dbReference>
<keyword evidence="11 12" id="KW-1208">Phospholipid metabolism</keyword>
<evidence type="ECO:0000256" key="4">
    <source>
        <dbReference type="ARBA" id="ARBA00022679"/>
    </source>
</evidence>
<evidence type="ECO:0000256" key="7">
    <source>
        <dbReference type="ARBA" id="ARBA00022989"/>
    </source>
</evidence>
<name>A0AAE6X6D5_9PAST</name>
<dbReference type="Pfam" id="PF13396">
    <property type="entry name" value="PLDc_N"/>
    <property type="match status" value="1"/>
</dbReference>
<dbReference type="GO" id="GO:0008808">
    <property type="term" value="F:cardiolipin synthase activity"/>
    <property type="evidence" value="ECO:0007669"/>
    <property type="project" value="UniProtKB-UniRule"/>
</dbReference>
<dbReference type="InterPro" id="IPR027379">
    <property type="entry name" value="CLS_N"/>
</dbReference>
<dbReference type="Gene3D" id="3.30.870.10">
    <property type="entry name" value="Endonuclease Chain A"/>
    <property type="match status" value="2"/>
</dbReference>
<reference evidence="14 17" key="1">
    <citation type="submission" date="2016-03" db="EMBL/GenBank/DDBJ databases">
        <authorList>
            <person name="Hansen M.J."/>
            <person name="Bojesen A.M."/>
            <person name="Planet P."/>
        </authorList>
    </citation>
    <scope>NUCLEOTIDE SEQUENCE [LARGE SCALE GENOMIC DNA]</scope>
    <source>
        <strain evidence="14 17">HPA 21</strain>
    </source>
</reference>
<evidence type="ECO:0000256" key="1">
    <source>
        <dbReference type="ARBA" id="ARBA00004651"/>
    </source>
</evidence>
<dbReference type="PANTHER" id="PTHR21248:SF22">
    <property type="entry name" value="PHOSPHOLIPASE D"/>
    <property type="match status" value="1"/>
</dbReference>
<accession>A0AAE6X6D5</accession>
<feature type="domain" description="PLD phosphodiesterase" evidence="13">
    <location>
        <begin position="220"/>
        <end position="247"/>
    </location>
</feature>
<feature type="active site" evidence="12">
    <location>
        <position position="405"/>
    </location>
</feature>
<dbReference type="InterPro" id="IPR025202">
    <property type="entry name" value="PLD-like_dom"/>
</dbReference>
<evidence type="ECO:0000256" key="6">
    <source>
        <dbReference type="ARBA" id="ARBA00022737"/>
    </source>
</evidence>
<feature type="active site" evidence="12">
    <location>
        <position position="232"/>
    </location>
</feature>
<comment type="catalytic activity">
    <reaction evidence="12">
        <text>2 a 1,2-diacyl-sn-glycero-3-phospho-(1'-sn-glycerol) = a cardiolipin + glycerol</text>
        <dbReference type="Rhea" id="RHEA:31451"/>
        <dbReference type="ChEBI" id="CHEBI:17754"/>
        <dbReference type="ChEBI" id="CHEBI:62237"/>
        <dbReference type="ChEBI" id="CHEBI:64716"/>
    </reaction>
</comment>
<evidence type="ECO:0000313" key="14">
    <source>
        <dbReference type="EMBL" id="QIM64734.1"/>
    </source>
</evidence>
<dbReference type="InterPro" id="IPR030840">
    <property type="entry name" value="CL_synthase_A"/>
</dbReference>
<gene>
    <name evidence="12" type="primary">clsA</name>
    <name evidence="14" type="ORF">A4G17_04440</name>
    <name evidence="15" type="ORF">EDC49_1643</name>
</gene>
<evidence type="ECO:0000256" key="11">
    <source>
        <dbReference type="ARBA" id="ARBA00023264"/>
    </source>
</evidence>
<organism evidence="14 17">
    <name type="scientific">Frederiksenia canicola</name>
    <dbReference type="NCBI Taxonomy" id="123824"/>
    <lineage>
        <taxon>Bacteria</taxon>
        <taxon>Pseudomonadati</taxon>
        <taxon>Pseudomonadota</taxon>
        <taxon>Gammaproteobacteria</taxon>
        <taxon>Pasteurellales</taxon>
        <taxon>Pasteurellaceae</taxon>
        <taxon>Frederiksenia</taxon>
    </lineage>
</organism>
<evidence type="ECO:0000313" key="15">
    <source>
        <dbReference type="EMBL" id="RPE92345.1"/>
    </source>
</evidence>
<comment type="function">
    <text evidence="12">Catalyzes the reversible phosphatidyl group transfer from one phosphatidylglycerol molecule to another to form cardiolipin (CL) (diphosphatidylglycerol) and glycerol.</text>
</comment>
<feature type="transmembrane region" description="Helical" evidence="12">
    <location>
        <begin position="41"/>
        <end position="59"/>
    </location>
</feature>
<evidence type="ECO:0000256" key="2">
    <source>
        <dbReference type="ARBA" id="ARBA00022475"/>
    </source>
</evidence>
<dbReference type="Proteomes" id="UP000276901">
    <property type="component" value="Unassembled WGS sequence"/>
</dbReference>
<dbReference type="Pfam" id="PF13091">
    <property type="entry name" value="PLDc_2"/>
    <property type="match status" value="2"/>
</dbReference>
<evidence type="ECO:0000256" key="3">
    <source>
        <dbReference type="ARBA" id="ARBA00022516"/>
    </source>
</evidence>
<dbReference type="SUPFAM" id="SSF56024">
    <property type="entry name" value="Phospholipase D/nuclease"/>
    <property type="match status" value="2"/>
</dbReference>
<feature type="active site" evidence="12">
    <location>
        <position position="225"/>
    </location>
</feature>
<keyword evidence="10 12" id="KW-0594">Phospholipid biosynthesis</keyword>
<keyword evidence="9 12" id="KW-0472">Membrane</keyword>
<dbReference type="GO" id="GO:0032049">
    <property type="term" value="P:cardiolipin biosynthetic process"/>
    <property type="evidence" value="ECO:0007669"/>
    <property type="project" value="UniProtKB-UniRule"/>
</dbReference>
<dbReference type="NCBIfam" id="TIGR04265">
    <property type="entry name" value="bac_cardiolipin"/>
    <property type="match status" value="1"/>
</dbReference>
<keyword evidence="2 12" id="KW-1003">Cell membrane</keyword>
<evidence type="ECO:0000256" key="12">
    <source>
        <dbReference type="HAMAP-Rule" id="MF_00190"/>
    </source>
</evidence>
<keyword evidence="6" id="KW-0677">Repeat</keyword>
<keyword evidence="7 12" id="KW-1133">Transmembrane helix</keyword>
<evidence type="ECO:0000259" key="13">
    <source>
        <dbReference type="PROSITE" id="PS50035"/>
    </source>
</evidence>
<dbReference type="PANTHER" id="PTHR21248">
    <property type="entry name" value="CARDIOLIPIN SYNTHASE"/>
    <property type="match status" value="1"/>
</dbReference>
<dbReference type="SMART" id="SM00155">
    <property type="entry name" value="PLDc"/>
    <property type="match status" value="2"/>
</dbReference>
<evidence type="ECO:0000256" key="9">
    <source>
        <dbReference type="ARBA" id="ARBA00023136"/>
    </source>
</evidence>
<keyword evidence="8 12" id="KW-0443">Lipid metabolism</keyword>
<evidence type="ECO:0000313" key="16">
    <source>
        <dbReference type="Proteomes" id="UP000276901"/>
    </source>
</evidence>
<protein>
    <recommendedName>
        <fullName evidence="12">Cardiolipin synthase A</fullName>
        <shortName evidence="12">CL synthase</shortName>
        <ecNumber evidence="12">2.7.8.-</ecNumber>
    </recommendedName>
</protein>
<evidence type="ECO:0000256" key="8">
    <source>
        <dbReference type="ARBA" id="ARBA00023098"/>
    </source>
</evidence>
<dbReference type="KEGG" id="fcl:A4G17_04440"/>
<keyword evidence="3 12" id="KW-0444">Lipid biosynthesis</keyword>
<evidence type="ECO:0000256" key="5">
    <source>
        <dbReference type="ARBA" id="ARBA00022692"/>
    </source>
</evidence>
<evidence type="ECO:0000256" key="10">
    <source>
        <dbReference type="ARBA" id="ARBA00023209"/>
    </source>
</evidence>
<dbReference type="InterPro" id="IPR001736">
    <property type="entry name" value="PLipase_D/transphosphatidylase"/>
</dbReference>
<comment type="similarity">
    <text evidence="12">Belongs to the phospholipase D family. Cardiolipin synthase subfamily. ClsA sub-subfamily.</text>
</comment>
<feature type="domain" description="PLD phosphodiesterase" evidence="13">
    <location>
        <begin position="400"/>
        <end position="427"/>
    </location>
</feature>
<feature type="active site" evidence="12">
    <location>
        <position position="412"/>
    </location>
</feature>
<dbReference type="AlphaFoldDB" id="A0AAE6X6D5"/>
<feature type="transmembrane region" description="Helical" evidence="12">
    <location>
        <begin position="6"/>
        <end position="29"/>
    </location>
</feature>
<dbReference type="CDD" id="cd09158">
    <property type="entry name" value="PLDc_EcCLS_like_2"/>
    <property type="match status" value="1"/>
</dbReference>
<evidence type="ECO:0000313" key="17">
    <source>
        <dbReference type="Proteomes" id="UP000502287"/>
    </source>
</evidence>
<proteinExistence type="inferred from homology"/>
<dbReference type="InterPro" id="IPR022924">
    <property type="entry name" value="Cardiolipin_synthase"/>
</dbReference>
<reference evidence="15 16" key="2">
    <citation type="submission" date="2018-11" db="EMBL/GenBank/DDBJ databases">
        <title>Genomic Encyclopedia of Type Strains, Phase IV (KMG-IV): sequencing the most valuable type-strain genomes for metagenomic binning, comparative biology and taxonomic classification.</title>
        <authorList>
            <person name="Goeker M."/>
        </authorList>
    </citation>
    <scope>NUCLEOTIDE SEQUENCE [LARGE SCALE GENOMIC DNA]</scope>
    <source>
        <strain evidence="15 16">DSM 25797</strain>
    </source>
</reference>
<dbReference type="HAMAP" id="MF_00190">
    <property type="entry name" value="Cardiolipin_synth_ClsA"/>
    <property type="match status" value="1"/>
</dbReference>
<dbReference type="CDD" id="cd09152">
    <property type="entry name" value="PLDc_EcCLS_like_1"/>
    <property type="match status" value="1"/>
</dbReference>
<keyword evidence="16" id="KW-1185">Reference proteome</keyword>
<keyword evidence="4 12" id="KW-0808">Transferase</keyword>
<keyword evidence="5 12" id="KW-0812">Transmembrane</keyword>
<feature type="active site" evidence="12">
    <location>
        <position position="407"/>
    </location>
</feature>